<evidence type="ECO:0000259" key="1">
    <source>
        <dbReference type="Pfam" id="PF00723"/>
    </source>
</evidence>
<dbReference type="Pfam" id="PF00723">
    <property type="entry name" value="Glyco_hydro_15"/>
    <property type="match status" value="1"/>
</dbReference>
<accession>A0A6N9TMD7</accession>
<dbReference type="EMBL" id="JAAGRR010000045">
    <property type="protein sequence ID" value="NDY42289.1"/>
    <property type="molecule type" value="Genomic_DNA"/>
</dbReference>
<dbReference type="RefSeq" id="WP_163298433.1">
    <property type="nucleotide sequence ID" value="NZ_JAAGRR010000045.1"/>
</dbReference>
<dbReference type="GO" id="GO:0015927">
    <property type="term" value="F:trehalase activity"/>
    <property type="evidence" value="ECO:0007669"/>
    <property type="project" value="TreeGrafter"/>
</dbReference>
<evidence type="ECO:0000313" key="5">
    <source>
        <dbReference type="Proteomes" id="UP000469346"/>
    </source>
</evidence>
<feature type="domain" description="Trehalase-like N-terminal" evidence="3">
    <location>
        <begin position="4"/>
        <end position="140"/>
    </location>
</feature>
<dbReference type="Gene3D" id="1.50.10.10">
    <property type="match status" value="1"/>
</dbReference>
<dbReference type="InterPro" id="IPR012341">
    <property type="entry name" value="6hp_glycosidase-like_sf"/>
</dbReference>
<feature type="domain" description="DUF547" evidence="2">
    <location>
        <begin position="688"/>
        <end position="811"/>
    </location>
</feature>
<keyword evidence="5" id="KW-1185">Reference proteome</keyword>
<dbReference type="InterPro" id="IPR011613">
    <property type="entry name" value="GH15-like"/>
</dbReference>
<dbReference type="GO" id="GO:0005993">
    <property type="term" value="P:trehalose catabolic process"/>
    <property type="evidence" value="ECO:0007669"/>
    <property type="project" value="TreeGrafter"/>
</dbReference>
<evidence type="ECO:0000313" key="4">
    <source>
        <dbReference type="EMBL" id="NDY42289.1"/>
    </source>
</evidence>
<dbReference type="InterPro" id="IPR006869">
    <property type="entry name" value="DUF547"/>
</dbReference>
<feature type="domain" description="GH15-like" evidence="1">
    <location>
        <begin position="231"/>
        <end position="585"/>
    </location>
</feature>
<evidence type="ECO:0000259" key="2">
    <source>
        <dbReference type="Pfam" id="PF04784"/>
    </source>
</evidence>
<dbReference type="PANTHER" id="PTHR31616">
    <property type="entry name" value="TREHALASE"/>
    <property type="match status" value="1"/>
</dbReference>
<comment type="caution">
    <text evidence="4">The sequence shown here is derived from an EMBL/GenBank/DDBJ whole genome shotgun (WGS) entry which is preliminary data.</text>
</comment>
<dbReference type="Proteomes" id="UP000469346">
    <property type="component" value="Unassembled WGS sequence"/>
</dbReference>
<proteinExistence type="predicted"/>
<protein>
    <submittedName>
        <fullName evidence="4">DUF547 domain-containing protein</fullName>
    </submittedName>
</protein>
<name>A0A6N9TMD7_DISTH</name>
<dbReference type="PANTHER" id="PTHR31616:SF10">
    <property type="entry name" value="TREHALASE"/>
    <property type="match status" value="1"/>
</dbReference>
<organism evidence="4 5">
    <name type="scientific">Dissulfurirhabdus thermomarina</name>
    <dbReference type="NCBI Taxonomy" id="1765737"/>
    <lineage>
        <taxon>Bacteria</taxon>
        <taxon>Deltaproteobacteria</taxon>
        <taxon>Dissulfurirhabdaceae</taxon>
        <taxon>Dissulfurirhabdus</taxon>
    </lineage>
</organism>
<reference evidence="4 5" key="1">
    <citation type="submission" date="2020-02" db="EMBL/GenBank/DDBJ databases">
        <title>Comparative genomics of sulfur disproportionating microorganisms.</title>
        <authorList>
            <person name="Ward L.M."/>
            <person name="Bertran E."/>
            <person name="Johnston D.T."/>
        </authorList>
    </citation>
    <scope>NUCLEOTIDE SEQUENCE [LARGE SCALE GENOMIC DNA]</scope>
    <source>
        <strain evidence="4 5">DSM 100025</strain>
    </source>
</reference>
<dbReference type="AlphaFoldDB" id="A0A6N9TMD7"/>
<dbReference type="InterPro" id="IPR045582">
    <property type="entry name" value="Trehalase-like_N"/>
</dbReference>
<dbReference type="Pfam" id="PF04784">
    <property type="entry name" value="DUF547"/>
    <property type="match status" value="1"/>
</dbReference>
<dbReference type="Pfam" id="PF19291">
    <property type="entry name" value="TREH_N"/>
    <property type="match status" value="1"/>
</dbReference>
<evidence type="ECO:0000259" key="3">
    <source>
        <dbReference type="Pfam" id="PF19291"/>
    </source>
</evidence>
<dbReference type="InterPro" id="IPR008928">
    <property type="entry name" value="6-hairpin_glycosidase_sf"/>
</dbReference>
<dbReference type="SUPFAM" id="SSF48208">
    <property type="entry name" value="Six-hairpin glycosidases"/>
    <property type="match status" value="1"/>
</dbReference>
<sequence length="883" mass="99169">MTYHPIETYGAIGNLHTIALVGPDGSIDWLPAPHLDAPGVFAAILDDEKGGRFRIAPTAPFDTAARYLAGTNILVTAFRTRAGEAELTDFMPVDEDGGGRPPSRLLRRLECTRGEIEVEAFFEPRFDYARAATRVRLEAPGRLAAEGGGGRLDLATPFPMEIEGAGARGRAVLRRGDVLWWGLDYGPGPAPPAPEACERCLEATRNFWRRWLETRETGRRPWFGPWTPLMERSALVLKLLQFRPSGAVAAAATTSLPEEIGGGRNWDYRFTWIRDASLTLQALYELGHLEEMERYFGWIEERFKHRSARDLRIMYGLRGEEDLREDVLGHLEGYKGSAPVRIGNAAAGQQQMDIYGEILDAALRLSNYAGKIRPDLWPFLRSVCDHVAAHWREPDSGIWEVRGPPAHFVHSKVMCWVAMDRGLTIARRYGFACDRRAWAATRDAIRDEVLRRGWNPARGAFVQRYESDTLDAACLRLPLVGFLPFDDPRVRATVEAVQAELAADGLLYRYKGGDGLPGGEGAFLLCTCWLAQCLAGLGRLEEAEETLRRVAALAGPLGLFSEEYDPAWRQALGNYPQAFTHIGLVIGVAALRRAQGRAEVRLERPRPRRPGRLGRPLVLNASGESCPLDTSALAARLMRHLNILRGAFFDTARGRVAYEEMRGSPEYRDYLDLACGLSAFDPSALETPEARKAFWINLYNVLVIHGVIELGIRDSVKEVPAFFRKIRYRVGPHTLSPDHIEHGILRGNRRRPGGLFRPFGRRDPRRALALAPLDPRIHFALVCASSSCPPIEVYTAEHLDHQLELAAETFVNGEGLRFDPARDTLFLSRVFRWYARDFGDRPEDRIRFLAAYVRDGDLAARMRETPGGFRLRYLPYDWRLNRT</sequence>
<gene>
    <name evidence="4" type="ORF">G3N55_05465</name>
</gene>